<dbReference type="EMBL" id="JAUKTV010000001">
    <property type="protein sequence ID" value="KAK0747502.1"/>
    <property type="molecule type" value="Genomic_DNA"/>
</dbReference>
<accession>A0AA40EY68</accession>
<dbReference type="AlphaFoldDB" id="A0AA40EY68"/>
<dbReference type="PANTHER" id="PTHR28221">
    <property type="entry name" value="RNA POLYMERASE I-SPECIFIC TRANSCRIPTION INITIATION FACTOR RRN6"/>
    <property type="match status" value="1"/>
</dbReference>
<dbReference type="GO" id="GO:0001179">
    <property type="term" value="F:RNA polymerase I general transcription initiation factor binding"/>
    <property type="evidence" value="ECO:0007669"/>
    <property type="project" value="TreeGrafter"/>
</dbReference>
<feature type="compositionally biased region" description="Gly residues" evidence="1">
    <location>
        <begin position="1039"/>
        <end position="1054"/>
    </location>
</feature>
<evidence type="ECO:0000256" key="1">
    <source>
        <dbReference type="SAM" id="MobiDB-lite"/>
    </source>
</evidence>
<feature type="compositionally biased region" description="Low complexity" evidence="1">
    <location>
        <begin position="1000"/>
        <end position="1026"/>
    </location>
</feature>
<feature type="region of interest" description="Disordered" evidence="1">
    <location>
        <begin position="1"/>
        <end position="25"/>
    </location>
</feature>
<dbReference type="PANTHER" id="PTHR28221:SF2">
    <property type="entry name" value="RNA POLYMERASE I-SPECIFIC TRANSCRIPTION INITIATION FACTOR RRN6"/>
    <property type="match status" value="1"/>
</dbReference>
<reference evidence="3" key="1">
    <citation type="submission" date="2023-06" db="EMBL/GenBank/DDBJ databases">
        <title>Genome-scale phylogeny and comparative genomics of the fungal order Sordariales.</title>
        <authorList>
            <consortium name="Lawrence Berkeley National Laboratory"/>
            <person name="Hensen N."/>
            <person name="Bonometti L."/>
            <person name="Westerberg I."/>
            <person name="Brannstrom I.O."/>
            <person name="Guillou S."/>
            <person name="Cros-Aarteil S."/>
            <person name="Calhoun S."/>
            <person name="Haridas S."/>
            <person name="Kuo A."/>
            <person name="Mondo S."/>
            <person name="Pangilinan J."/>
            <person name="Riley R."/>
            <person name="Labutti K."/>
            <person name="Andreopoulos B."/>
            <person name="Lipzen A."/>
            <person name="Chen C."/>
            <person name="Yanf M."/>
            <person name="Daum C."/>
            <person name="Ng V."/>
            <person name="Clum A."/>
            <person name="Steindorff A."/>
            <person name="Ohm R."/>
            <person name="Martin F."/>
            <person name="Silar P."/>
            <person name="Natvig D."/>
            <person name="Lalanne C."/>
            <person name="Gautier V."/>
            <person name="Ament-Velasquez S.L."/>
            <person name="Kruys A."/>
            <person name="Hutchinson M.I."/>
            <person name="Powell A.J."/>
            <person name="Barry K."/>
            <person name="Miller A.N."/>
            <person name="Grigoriev I.V."/>
            <person name="Debuchy R."/>
            <person name="Gladieux P."/>
            <person name="Thoren M.H."/>
            <person name="Johannesson H."/>
        </authorList>
    </citation>
    <scope>NUCLEOTIDE SEQUENCE</scope>
    <source>
        <strain evidence="3">CBS 540.89</strain>
    </source>
</reference>
<keyword evidence="4" id="KW-1185">Reference proteome</keyword>
<proteinExistence type="predicted"/>
<evidence type="ECO:0000313" key="4">
    <source>
        <dbReference type="Proteomes" id="UP001172159"/>
    </source>
</evidence>
<dbReference type="GO" id="GO:0001163">
    <property type="term" value="F:RNA polymerase I transcription regulatory region sequence-specific DNA binding"/>
    <property type="evidence" value="ECO:0007669"/>
    <property type="project" value="TreeGrafter"/>
</dbReference>
<dbReference type="GO" id="GO:0070860">
    <property type="term" value="C:RNA polymerase I core factor complex"/>
    <property type="evidence" value="ECO:0007669"/>
    <property type="project" value="TreeGrafter"/>
</dbReference>
<protein>
    <submittedName>
        <fullName evidence="3">RNA polymerase I-specific transcription initiation factor RRN6-like protein</fullName>
    </submittedName>
</protein>
<sequence>MDEKRGTGHSAGRSRANANRRHHTDGLVGRLSYTPARHDGAIGELRRNRVKDETPHFQQVTPFNQWCPATKTPTPTSNLGGPWRIARTQGNWLTEFLPEASITEEELEGIFMEEIANTKESTESSLVSTASLFSIGEIADVRGGSTSNATLSVMAISSGASGNVLRLISLARKEWLWKESDVTVRTKAPDSQFDGEWCQDGVPISMIKFAISSSGKKSKKGKTDDTIRWLLVQKETSTTICEPEVRDLPMPTSGMATGSGPTSQIFINPLATIPMARTGGSPQTDVCFIRQSDQHIPQLVIIDQCGYWSIWDITGRRNIRPKTLTPVLRICGNTLSGSIPKLPSSPTSQAKPHRVLFLEAGLNEATFDEVDPPRKPFLLLHTDQVLQLFDIESQTAYPVPLPSFGTDHQRILEVAPARLDPSQFFLLTNKSLLWVAAKKGNDDTANVDILAICPHQKDSTDPTLRIEVSAGTFVNDAQACFVCVWSSQDTEMNIFWFLLPDPGTPVRYHRELVSLKSPSHFVGLGMLPVGRRLGKSDTVTPSGRRMREAALRFFQFLTLSRDMEVNSALCVWSDDRSVEIPVPEVIDKGSEGRNARKQLQDHLGDKLVVPDWFDELTALGKRKAEAPEPGEKKPQKPKLNDYSLVAQRLSMPPHELPRRRIHLGHVEASTGQDLRFLREAVEKEKGDGYMPRHTVLELAKPSHSDDGVITLARTWTDIQPELQDDQDEEEWLYPPEASRPVPGFNPDDMAQNLSELFPKPRKRAAATIKNHRTHVLQKMAAEMFLSNISVSAVPPSWGTTPTPINSDSQSQSLSQSQYSSSQPGYSSQLNSFSSSLPTPSSPSKSSRSLKPQSQSQEEPSQEDLIALRLRKYASIPTSDSRKGEPTLALSTWEVGTNPDNITWHPGQDLEAEKIKDKRLKKIQARKQRAERLSQRYFGEESSFLEEPATTQQLPSIQLSSSQMMFSQGVIPDSPAFLRSPTRRIARPASPLRKEYRARESLSQGGLQQSQEQQTQTQMTPSQPRSQVLPGIFGGRQSFGVGGGRQSLGGGGGGNRVRESLSPFKKAGGKPKRKSDARLSGFR</sequence>
<keyword evidence="3" id="KW-0648">Protein biosynthesis</keyword>
<organism evidence="3 4">
    <name type="scientific">Apiosordaria backusii</name>
    <dbReference type="NCBI Taxonomy" id="314023"/>
    <lineage>
        <taxon>Eukaryota</taxon>
        <taxon>Fungi</taxon>
        <taxon>Dikarya</taxon>
        <taxon>Ascomycota</taxon>
        <taxon>Pezizomycotina</taxon>
        <taxon>Sordariomycetes</taxon>
        <taxon>Sordariomycetidae</taxon>
        <taxon>Sordariales</taxon>
        <taxon>Lasiosphaeriaceae</taxon>
        <taxon>Apiosordaria</taxon>
    </lineage>
</organism>
<evidence type="ECO:0000259" key="2">
    <source>
        <dbReference type="Pfam" id="PF10214"/>
    </source>
</evidence>
<dbReference type="InterPro" id="IPR019350">
    <property type="entry name" value="RNA_pol_I-sp_TIF_RRN6-like"/>
</dbReference>
<dbReference type="GO" id="GO:0003743">
    <property type="term" value="F:translation initiation factor activity"/>
    <property type="evidence" value="ECO:0007669"/>
    <property type="project" value="UniProtKB-KW"/>
</dbReference>
<gene>
    <name evidence="3" type="ORF">B0T21DRAFT_301297</name>
</gene>
<feature type="region of interest" description="Disordered" evidence="1">
    <location>
        <begin position="798"/>
        <end position="861"/>
    </location>
</feature>
<dbReference type="Pfam" id="PF10214">
    <property type="entry name" value="Rrn6_beta-prop"/>
    <property type="match status" value="1"/>
</dbReference>
<evidence type="ECO:0000313" key="3">
    <source>
        <dbReference type="EMBL" id="KAK0747502.1"/>
    </source>
</evidence>
<dbReference type="GO" id="GO:0042790">
    <property type="term" value="P:nucleolar large rRNA transcription by RNA polymerase I"/>
    <property type="evidence" value="ECO:0007669"/>
    <property type="project" value="TreeGrafter"/>
</dbReference>
<feature type="region of interest" description="Disordered" evidence="1">
    <location>
        <begin position="974"/>
        <end position="1082"/>
    </location>
</feature>
<dbReference type="InterPro" id="IPR048535">
    <property type="entry name" value="RRN6_beta-prop"/>
</dbReference>
<feature type="domain" description="RRN6 beta-propeller" evidence="2">
    <location>
        <begin position="129"/>
        <end position="501"/>
    </location>
</feature>
<dbReference type="Proteomes" id="UP001172159">
    <property type="component" value="Unassembled WGS sequence"/>
</dbReference>
<feature type="compositionally biased region" description="Low complexity" evidence="1">
    <location>
        <begin position="805"/>
        <end position="858"/>
    </location>
</feature>
<keyword evidence="3" id="KW-0396">Initiation factor</keyword>
<comment type="caution">
    <text evidence="3">The sequence shown here is derived from an EMBL/GenBank/DDBJ whole genome shotgun (WGS) entry which is preliminary data.</text>
</comment>
<name>A0AA40EY68_9PEZI</name>